<name>A0A231VHF9_THETR</name>
<evidence type="ECO:0000313" key="1">
    <source>
        <dbReference type="EMBL" id="OXT07640.1"/>
    </source>
</evidence>
<dbReference type="RefSeq" id="WP_094045167.1">
    <property type="nucleotide sequence ID" value="NZ_JAMKCR010000004.1"/>
</dbReference>
<dbReference type="InterPro" id="IPR018730">
    <property type="entry name" value="DUF2273"/>
</dbReference>
<comment type="caution">
    <text evidence="1">The sequence shown here is derived from an EMBL/GenBank/DDBJ whole genome shotgun (WGS) entry which is preliminary data.</text>
</comment>
<protein>
    <submittedName>
        <fullName evidence="1">Uncharacterized protein</fullName>
    </submittedName>
</protein>
<dbReference type="EMBL" id="NKHD01000020">
    <property type="protein sequence ID" value="OXT07640.1"/>
    <property type="molecule type" value="Genomic_DNA"/>
</dbReference>
<proteinExistence type="predicted"/>
<sequence length="78" mass="9020">MSREELLELIRSHFGKIVGILLGLIISLFIIFLGFIKTLFICLCTFLGYYIGYKFDSGTLNDFSDFIYRLIGKLNKRS</sequence>
<gene>
    <name evidence="1" type="ORF">CE561_07365</name>
</gene>
<dbReference type="AlphaFoldDB" id="A0A231VHF9"/>
<accession>A0A231VHF9</accession>
<dbReference type="Proteomes" id="UP000215301">
    <property type="component" value="Unassembled WGS sequence"/>
</dbReference>
<evidence type="ECO:0000313" key="2">
    <source>
        <dbReference type="Proteomes" id="UP000215301"/>
    </source>
</evidence>
<reference evidence="1 2" key="1">
    <citation type="submission" date="2017-06" db="EMBL/GenBank/DDBJ databases">
        <title>Isolation and characterization of a thermophilic and butanogenic Thermoanaerobacterium thermosaccharolyticum M5 capable of efficient degradation of hemicellulose.</title>
        <authorList>
            <person name="Xin F."/>
            <person name="Jiang Y."/>
        </authorList>
    </citation>
    <scope>NUCLEOTIDE SEQUENCE [LARGE SCALE GENOMIC DNA]</scope>
    <source>
        <strain evidence="1 2">M5</strain>
    </source>
</reference>
<organism evidence="1 2">
    <name type="scientific">Thermoanaerobacterium thermosaccharolyticum</name>
    <name type="common">Clostridium thermosaccharolyticum</name>
    <dbReference type="NCBI Taxonomy" id="1517"/>
    <lineage>
        <taxon>Bacteria</taxon>
        <taxon>Bacillati</taxon>
        <taxon>Bacillota</taxon>
        <taxon>Clostridia</taxon>
        <taxon>Thermoanaerobacterales</taxon>
        <taxon>Thermoanaerobacteraceae</taxon>
        <taxon>Thermoanaerobacterium</taxon>
    </lineage>
</organism>
<dbReference type="Pfam" id="PF10031">
    <property type="entry name" value="DUF2273"/>
    <property type="match status" value="1"/>
</dbReference>